<dbReference type="Pfam" id="PF22671">
    <property type="entry name" value="Gp18_domIII_N"/>
    <property type="match status" value="1"/>
</dbReference>
<dbReference type="PANTHER" id="PTHR35861">
    <property type="match status" value="1"/>
</dbReference>
<evidence type="ECO:0000313" key="5">
    <source>
        <dbReference type="EMBL" id="MDE8034637.1"/>
    </source>
</evidence>
<dbReference type="AlphaFoldDB" id="A0A9X4G3M0"/>
<dbReference type="InterPro" id="IPR052042">
    <property type="entry name" value="Tail_sheath_structural"/>
</dbReference>
<proteinExistence type="inferred from homology"/>
<dbReference type="PANTHER" id="PTHR35861:SF1">
    <property type="entry name" value="PHAGE TAIL SHEATH PROTEIN"/>
    <property type="match status" value="1"/>
</dbReference>
<feature type="domain" description="Tail sheath protein subtilisin-like" evidence="2">
    <location>
        <begin position="108"/>
        <end position="274"/>
    </location>
</feature>
<evidence type="ECO:0000259" key="3">
    <source>
        <dbReference type="Pfam" id="PF17482"/>
    </source>
</evidence>
<dbReference type="InterPro" id="IPR020287">
    <property type="entry name" value="Tail_sheath_C"/>
</dbReference>
<sequence length="390" mass="42811">MSLDTYLHGVEVVEVNSGSRVIRTAATSVIGVICTANDADGDTFPLNTPVLLTDPSAVLEKAGKTGTLKRTLNAIGSIVKTPTVVVRVEDSDDSDTLTANIIGSQENGKYTGLKALLTAQSTVFVKPKLIAVPKFDNQAVATELVTIAKKLSAFCFISDNGATTKEQAVAYSRNFTAREAMMIFGDWQSFDVDKKTYDVDYATARACAVQAWIDKNIGWHKNISNVEVNGVTGVTKPVSFDINEPSTDANFLNEKNITVCLNFNGFRYWGSRTLSSDTAFSFQQATRTAQIIKETMAAAHSWLVDQPITVTNVKFAINSLNNKFAEWKRNGYILDGKAWVNKEITADTLKSGELIIDYDYHWVPSGESLRFNQHVNDSYVMDLVNAITKL</sequence>
<evidence type="ECO:0000256" key="1">
    <source>
        <dbReference type="ARBA" id="ARBA00008005"/>
    </source>
</evidence>
<dbReference type="Pfam" id="PF17482">
    <property type="entry name" value="Phage_sheath_1C"/>
    <property type="match status" value="1"/>
</dbReference>
<dbReference type="InterPro" id="IPR035089">
    <property type="entry name" value="Phage_sheath_subtilisin"/>
</dbReference>
<feature type="domain" description="Tail sheath protein C-terminal" evidence="3">
    <location>
        <begin position="275"/>
        <end position="375"/>
    </location>
</feature>
<reference evidence="5" key="2">
    <citation type="journal article" date="2023" name="Pathogens">
        <title>Pathological Features and Genomic Characterization of an Actinobacillus equuli subsp. equuli Bearing Unique Virulence-Associated Genes from an Adult Horse with Pleuropneumonia.</title>
        <authorList>
            <person name="Kamali M."/>
            <person name="Carossino M."/>
            <person name="Del Piero F."/>
            <person name="Peak L."/>
            <person name="Mitchell M.S."/>
            <person name="Willette J."/>
            <person name="Baker R."/>
            <person name="Li F."/>
            <person name="Kenez A."/>
            <person name="Balasuriya U.B.R."/>
            <person name="Go Y.Y."/>
        </authorList>
    </citation>
    <scope>NUCLEOTIDE SEQUENCE</scope>
    <source>
        <strain evidence="5">4524</strain>
    </source>
</reference>
<feature type="domain" description="Tail sheath protein Gp18-like" evidence="4">
    <location>
        <begin position="27"/>
        <end position="86"/>
    </location>
</feature>
<dbReference type="Pfam" id="PF04984">
    <property type="entry name" value="Phage_sheath_1"/>
    <property type="match status" value="1"/>
</dbReference>
<dbReference type="RefSeq" id="WP_275217754.1">
    <property type="nucleotide sequence ID" value="NZ_JAPHVQ010000004.1"/>
</dbReference>
<dbReference type="EMBL" id="JAPHVQ010000004">
    <property type="protein sequence ID" value="MDE8034637.1"/>
    <property type="molecule type" value="Genomic_DNA"/>
</dbReference>
<organism evidence="5 6">
    <name type="scientific">Actinobacillus equuli subsp. equuli</name>
    <dbReference type="NCBI Taxonomy" id="202947"/>
    <lineage>
        <taxon>Bacteria</taxon>
        <taxon>Pseudomonadati</taxon>
        <taxon>Pseudomonadota</taxon>
        <taxon>Gammaproteobacteria</taxon>
        <taxon>Pasteurellales</taxon>
        <taxon>Pasteurellaceae</taxon>
        <taxon>Actinobacillus</taxon>
    </lineage>
</organism>
<gene>
    <name evidence="5" type="ORF">OQ257_05595</name>
</gene>
<dbReference type="InterPro" id="IPR054564">
    <property type="entry name" value="Gp18_domIII_N"/>
</dbReference>
<protein>
    <submittedName>
        <fullName evidence="5">Phage tail sheath protein</fullName>
    </submittedName>
</protein>
<comment type="similarity">
    <text evidence="1">Belongs to the myoviridae tail sheath protein family.</text>
</comment>
<dbReference type="Proteomes" id="UP001142444">
    <property type="component" value="Unassembled WGS sequence"/>
</dbReference>
<name>A0A9X4G3M0_ACTEU</name>
<keyword evidence="6" id="KW-1185">Reference proteome</keyword>
<evidence type="ECO:0000259" key="2">
    <source>
        <dbReference type="Pfam" id="PF04984"/>
    </source>
</evidence>
<evidence type="ECO:0000313" key="6">
    <source>
        <dbReference type="Proteomes" id="UP001142444"/>
    </source>
</evidence>
<evidence type="ECO:0000259" key="4">
    <source>
        <dbReference type="Pfam" id="PF22671"/>
    </source>
</evidence>
<reference evidence="5" key="1">
    <citation type="submission" date="2022-11" db="EMBL/GenBank/DDBJ databases">
        <authorList>
            <person name="Kamali M."/>
            <person name="Peak L."/>
            <person name="Go Y.Y."/>
            <person name="Balasuriya U.B.R."/>
            <person name="Carossino M."/>
        </authorList>
    </citation>
    <scope>NUCLEOTIDE SEQUENCE</scope>
    <source>
        <strain evidence="5">4524</strain>
    </source>
</reference>
<comment type="caution">
    <text evidence="5">The sequence shown here is derived from an EMBL/GenBank/DDBJ whole genome shotgun (WGS) entry which is preliminary data.</text>
</comment>
<accession>A0A9X4G3M0</accession>